<sequence>MKCCNFQIQNSKTLAFTLIVVVLATGAKVSSYKKHGHPNVRHNSDANSINAAVGDGSNSNGVTDVASTGPSANHVHTTSSLESGHEVQEDDWFG</sequence>
<evidence type="ECO:0000313" key="3">
    <source>
        <dbReference type="Proteomes" id="UP000236291"/>
    </source>
</evidence>
<evidence type="ECO:0000256" key="1">
    <source>
        <dbReference type="SAM" id="MobiDB-lite"/>
    </source>
</evidence>
<dbReference type="Proteomes" id="UP000236291">
    <property type="component" value="Unassembled WGS sequence"/>
</dbReference>
<evidence type="ECO:0000313" key="2">
    <source>
        <dbReference type="EMBL" id="PNX82101.1"/>
    </source>
</evidence>
<name>A0A2K3LU89_TRIPR</name>
<organism evidence="2 3">
    <name type="scientific">Trifolium pratense</name>
    <name type="common">Red clover</name>
    <dbReference type="NCBI Taxonomy" id="57577"/>
    <lineage>
        <taxon>Eukaryota</taxon>
        <taxon>Viridiplantae</taxon>
        <taxon>Streptophyta</taxon>
        <taxon>Embryophyta</taxon>
        <taxon>Tracheophyta</taxon>
        <taxon>Spermatophyta</taxon>
        <taxon>Magnoliopsida</taxon>
        <taxon>eudicotyledons</taxon>
        <taxon>Gunneridae</taxon>
        <taxon>Pentapetalae</taxon>
        <taxon>rosids</taxon>
        <taxon>fabids</taxon>
        <taxon>Fabales</taxon>
        <taxon>Fabaceae</taxon>
        <taxon>Papilionoideae</taxon>
        <taxon>50 kb inversion clade</taxon>
        <taxon>NPAAA clade</taxon>
        <taxon>Hologalegina</taxon>
        <taxon>IRL clade</taxon>
        <taxon>Trifolieae</taxon>
        <taxon>Trifolium</taxon>
    </lineage>
</organism>
<reference evidence="2 3" key="1">
    <citation type="journal article" date="2014" name="Am. J. Bot.">
        <title>Genome assembly and annotation for red clover (Trifolium pratense; Fabaceae).</title>
        <authorList>
            <person name="Istvanek J."/>
            <person name="Jaros M."/>
            <person name="Krenek A."/>
            <person name="Repkova J."/>
        </authorList>
    </citation>
    <scope>NUCLEOTIDE SEQUENCE [LARGE SCALE GENOMIC DNA]</scope>
    <source>
        <strain evidence="3">cv. Tatra</strain>
        <tissue evidence="2">Young leaves</tissue>
    </source>
</reference>
<proteinExistence type="predicted"/>
<feature type="compositionally biased region" description="Polar residues" evidence="1">
    <location>
        <begin position="45"/>
        <end position="82"/>
    </location>
</feature>
<comment type="caution">
    <text evidence="2">The sequence shown here is derived from an EMBL/GenBank/DDBJ whole genome shotgun (WGS) entry which is preliminary data.</text>
</comment>
<protein>
    <submittedName>
        <fullName evidence="2">Uncharacterized protein</fullName>
    </submittedName>
</protein>
<dbReference type="EMBL" id="ASHM01041270">
    <property type="protein sequence ID" value="PNX82101.1"/>
    <property type="molecule type" value="Genomic_DNA"/>
</dbReference>
<reference evidence="2 3" key="2">
    <citation type="journal article" date="2017" name="Front. Plant Sci.">
        <title>Gene Classification and Mining of Molecular Markers Useful in Red Clover (Trifolium pratense) Breeding.</title>
        <authorList>
            <person name="Istvanek J."/>
            <person name="Dluhosova J."/>
            <person name="Dluhos P."/>
            <person name="Patkova L."/>
            <person name="Nedelnik J."/>
            <person name="Repkova J."/>
        </authorList>
    </citation>
    <scope>NUCLEOTIDE SEQUENCE [LARGE SCALE GENOMIC DNA]</scope>
    <source>
        <strain evidence="3">cv. Tatra</strain>
        <tissue evidence="2">Young leaves</tissue>
    </source>
</reference>
<dbReference type="AlphaFoldDB" id="A0A2K3LU89"/>
<feature type="region of interest" description="Disordered" evidence="1">
    <location>
        <begin position="32"/>
        <end position="94"/>
    </location>
</feature>
<accession>A0A2K3LU89</accession>
<gene>
    <name evidence="2" type="ORF">L195_g038128</name>
</gene>